<gene>
    <name evidence="1" type="ordered locus">Mlab_0189</name>
</gene>
<dbReference type="GeneID" id="4795781"/>
<dbReference type="NCBIfam" id="NF041918">
    <property type="entry name" value="SAMP1"/>
    <property type="match status" value="1"/>
</dbReference>
<dbReference type="RefSeq" id="WP_011832566.1">
    <property type="nucleotide sequence ID" value="NC_008942.1"/>
</dbReference>
<dbReference type="EMBL" id="CP000559">
    <property type="protein sequence ID" value="ABN06365.1"/>
    <property type="molecule type" value="Genomic_DNA"/>
</dbReference>
<dbReference type="AlphaFoldDB" id="A2SPV9"/>
<dbReference type="PANTHER" id="PTHR38031">
    <property type="entry name" value="SULFUR CARRIER PROTEIN SLR0821-RELATED"/>
    <property type="match status" value="1"/>
</dbReference>
<dbReference type="eggNOG" id="arCOG00536">
    <property type="taxonomic scope" value="Archaea"/>
</dbReference>
<evidence type="ECO:0000313" key="1">
    <source>
        <dbReference type="EMBL" id="ABN06365.1"/>
    </source>
</evidence>
<protein>
    <submittedName>
        <fullName evidence="1">MoaD family protein</fullName>
    </submittedName>
</protein>
<dbReference type="Pfam" id="PF02597">
    <property type="entry name" value="ThiS"/>
    <property type="match status" value="1"/>
</dbReference>
<dbReference type="InterPro" id="IPR016155">
    <property type="entry name" value="Mopterin_synth/thiamin_S_b"/>
</dbReference>
<organism evidence="1 2">
    <name type="scientific">Methanocorpusculum labreanum (strain ATCC 43576 / DSM 4855 / Z)</name>
    <dbReference type="NCBI Taxonomy" id="410358"/>
    <lineage>
        <taxon>Archaea</taxon>
        <taxon>Methanobacteriati</taxon>
        <taxon>Methanobacteriota</taxon>
        <taxon>Stenosarchaea group</taxon>
        <taxon>Methanomicrobia</taxon>
        <taxon>Methanomicrobiales</taxon>
        <taxon>Methanocorpusculaceae</taxon>
        <taxon>Methanocorpusculum</taxon>
    </lineage>
</organism>
<keyword evidence="2" id="KW-1185">Reference proteome</keyword>
<dbReference type="OrthoDB" id="98357at2157"/>
<reference evidence="1 2" key="1">
    <citation type="journal article" date="2009" name="Stand. Genomic Sci.">
        <title>Complete genome sequence of Methanocorpusculum labreanum type strain Z.</title>
        <authorList>
            <person name="Anderson I.J."/>
            <person name="Sieprawska-Lupa M."/>
            <person name="Goltsman E."/>
            <person name="Lapidus A."/>
            <person name="Copeland A."/>
            <person name="Glavina Del Rio T."/>
            <person name="Tice H."/>
            <person name="Dalin E."/>
            <person name="Barry K."/>
            <person name="Pitluck S."/>
            <person name="Hauser L."/>
            <person name="Land M."/>
            <person name="Lucas S."/>
            <person name="Richardson P."/>
            <person name="Whitman W.B."/>
            <person name="Kyrpides N.C."/>
        </authorList>
    </citation>
    <scope>NUCLEOTIDE SEQUENCE [LARGE SCALE GENOMIC DNA]</scope>
    <source>
        <strain evidence="2">ATCC 43576 / DSM 4855 / Z</strain>
    </source>
</reference>
<proteinExistence type="predicted"/>
<accession>A2SPV9</accession>
<dbReference type="KEGG" id="mla:Mlab_0189"/>
<dbReference type="HOGENOM" id="CLU_114601_1_2_2"/>
<dbReference type="Gene3D" id="3.10.20.30">
    <property type="match status" value="1"/>
</dbReference>
<evidence type="ECO:0000313" key="2">
    <source>
        <dbReference type="Proteomes" id="UP000000365"/>
    </source>
</evidence>
<dbReference type="Proteomes" id="UP000000365">
    <property type="component" value="Chromosome"/>
</dbReference>
<dbReference type="NCBIfam" id="TIGR01687">
    <property type="entry name" value="moaD_arch"/>
    <property type="match status" value="1"/>
</dbReference>
<dbReference type="InterPro" id="IPR010038">
    <property type="entry name" value="MoaD_arc-typ"/>
</dbReference>
<sequence>MKITVKAFATFREVMDMKVELEFPAGATIKTLLSELTARYMGLDALLFAAPGTLRDFVNILKNGRNIHFIAGLDTPLDEGDMIALFPPAAGG</sequence>
<dbReference type="CDD" id="cd17505">
    <property type="entry name" value="Ubl_SAMP1_like"/>
    <property type="match status" value="1"/>
</dbReference>
<dbReference type="InterPro" id="IPR012675">
    <property type="entry name" value="Beta-grasp_dom_sf"/>
</dbReference>
<dbReference type="SUPFAM" id="SSF54285">
    <property type="entry name" value="MoaD/ThiS"/>
    <property type="match status" value="1"/>
</dbReference>
<dbReference type="InterPro" id="IPR054834">
    <property type="entry name" value="SAMP1_3"/>
</dbReference>
<dbReference type="PANTHER" id="PTHR38031:SF1">
    <property type="entry name" value="SULFUR CARRIER PROTEIN CYSO"/>
    <property type="match status" value="1"/>
</dbReference>
<dbReference type="InterPro" id="IPR003749">
    <property type="entry name" value="ThiS/MoaD-like"/>
</dbReference>
<dbReference type="STRING" id="410358.Mlab_0189"/>
<dbReference type="InterPro" id="IPR052045">
    <property type="entry name" value="Sulfur_Carrier/Prot_Modifier"/>
</dbReference>
<name>A2SPV9_METLZ</name>